<protein>
    <recommendedName>
        <fullName evidence="5">Transmembrane protein</fullName>
    </recommendedName>
</protein>
<keyword evidence="2" id="KW-0472">Membrane</keyword>
<evidence type="ECO:0000313" key="4">
    <source>
        <dbReference type="Proteomes" id="UP001293593"/>
    </source>
</evidence>
<proteinExistence type="predicted"/>
<organism evidence="3 4">
    <name type="scientific">Acacia crassicarpa</name>
    <name type="common">northern wattle</name>
    <dbReference type="NCBI Taxonomy" id="499986"/>
    <lineage>
        <taxon>Eukaryota</taxon>
        <taxon>Viridiplantae</taxon>
        <taxon>Streptophyta</taxon>
        <taxon>Embryophyta</taxon>
        <taxon>Tracheophyta</taxon>
        <taxon>Spermatophyta</taxon>
        <taxon>Magnoliopsida</taxon>
        <taxon>eudicotyledons</taxon>
        <taxon>Gunneridae</taxon>
        <taxon>Pentapetalae</taxon>
        <taxon>rosids</taxon>
        <taxon>fabids</taxon>
        <taxon>Fabales</taxon>
        <taxon>Fabaceae</taxon>
        <taxon>Caesalpinioideae</taxon>
        <taxon>mimosoid clade</taxon>
        <taxon>Acacieae</taxon>
        <taxon>Acacia</taxon>
    </lineage>
</organism>
<feature type="region of interest" description="Disordered" evidence="1">
    <location>
        <begin position="94"/>
        <end position="129"/>
    </location>
</feature>
<feature type="compositionally biased region" description="Basic and acidic residues" evidence="1">
    <location>
        <begin position="94"/>
        <end position="103"/>
    </location>
</feature>
<evidence type="ECO:0000313" key="3">
    <source>
        <dbReference type="EMBL" id="KAK4254642.1"/>
    </source>
</evidence>
<evidence type="ECO:0000256" key="2">
    <source>
        <dbReference type="SAM" id="Phobius"/>
    </source>
</evidence>
<feature type="compositionally biased region" description="Basic and acidic residues" evidence="1">
    <location>
        <begin position="120"/>
        <end position="129"/>
    </location>
</feature>
<dbReference type="EMBL" id="JAWXYG010000014">
    <property type="protein sequence ID" value="KAK4254642.1"/>
    <property type="molecule type" value="Genomic_DNA"/>
</dbReference>
<sequence length="129" mass="14360">MQTLCSASAVDSTLVSASSRRPSLLLLQLFFNLHRPLLAAGCFTASSSSSVGRWVLSGLLGIFAVLLGCFFTPKLYVLTTLDIREFLRDQSAKRVRNSRREKQGNQSSRKQKMKIAAASRRSEVFKPFM</sequence>
<comment type="caution">
    <text evidence="3">The sequence shown here is derived from an EMBL/GenBank/DDBJ whole genome shotgun (WGS) entry which is preliminary data.</text>
</comment>
<dbReference type="Proteomes" id="UP001293593">
    <property type="component" value="Unassembled WGS sequence"/>
</dbReference>
<keyword evidence="4" id="KW-1185">Reference proteome</keyword>
<accession>A0AAE1IQX4</accession>
<name>A0AAE1IQX4_9FABA</name>
<dbReference type="AlphaFoldDB" id="A0AAE1IQX4"/>
<evidence type="ECO:0000256" key="1">
    <source>
        <dbReference type="SAM" id="MobiDB-lite"/>
    </source>
</evidence>
<feature type="transmembrane region" description="Helical" evidence="2">
    <location>
        <begin position="54"/>
        <end position="78"/>
    </location>
</feature>
<keyword evidence="2" id="KW-0812">Transmembrane</keyword>
<evidence type="ECO:0008006" key="5">
    <source>
        <dbReference type="Google" id="ProtNLM"/>
    </source>
</evidence>
<keyword evidence="2" id="KW-1133">Transmembrane helix</keyword>
<gene>
    <name evidence="3" type="ORF">QN277_009995</name>
</gene>
<reference evidence="3" key="1">
    <citation type="submission" date="2023-10" db="EMBL/GenBank/DDBJ databases">
        <title>Chromosome-level genome of the transformable northern wattle, Acacia crassicarpa.</title>
        <authorList>
            <person name="Massaro I."/>
            <person name="Sinha N.R."/>
            <person name="Poethig S."/>
            <person name="Leichty A.R."/>
        </authorList>
    </citation>
    <scope>NUCLEOTIDE SEQUENCE</scope>
    <source>
        <strain evidence="3">Acra3RX</strain>
        <tissue evidence="3">Leaf</tissue>
    </source>
</reference>